<keyword evidence="3" id="KW-1185">Reference proteome</keyword>
<evidence type="ECO:0000313" key="2">
    <source>
        <dbReference type="EMBL" id="MFC4203071.1"/>
    </source>
</evidence>
<dbReference type="PANTHER" id="PTHR42928:SF5">
    <property type="entry name" value="BLR1237 PROTEIN"/>
    <property type="match status" value="1"/>
</dbReference>
<sequence>MGQIYSDVSDEMWVSFQPTLTAMLGNVTLILVTRPDFPARTPAQLVSLIKKHPGKYTFASPGNGTGHHLMMELLKAHEKLNMQHIPFQGSVAAMTSLMSGNVDFMFLDASIATPQILAGKLKALAISGSEPLDTLPKVPSIMNTFPFMNLDIWQSIMAPAGTPKDDIELLNRDINASLRQPAFRKKLADIGLLARPMEVSALNNFLTKDEASWGGIIKESGSQVD</sequence>
<reference evidence="3" key="1">
    <citation type="journal article" date="2019" name="Int. J. Syst. Evol. Microbiol.">
        <title>The Global Catalogue of Microorganisms (GCM) 10K type strain sequencing project: providing services to taxonomists for standard genome sequencing and annotation.</title>
        <authorList>
            <consortium name="The Broad Institute Genomics Platform"/>
            <consortium name="The Broad Institute Genome Sequencing Center for Infectious Disease"/>
            <person name="Wu L."/>
            <person name="Ma J."/>
        </authorList>
    </citation>
    <scope>NUCLEOTIDE SEQUENCE [LARGE SCALE GENOMIC DNA]</scope>
    <source>
        <strain evidence="3">LMG 24813</strain>
    </source>
</reference>
<dbReference type="PANTHER" id="PTHR42928">
    <property type="entry name" value="TRICARBOXYLATE-BINDING PROTEIN"/>
    <property type="match status" value="1"/>
</dbReference>
<comment type="similarity">
    <text evidence="1">Belongs to the UPF0065 (bug) family.</text>
</comment>
<name>A0ABV8P4N0_9BURK</name>
<proteinExistence type="inferred from homology"/>
<gene>
    <name evidence="2" type="ORF">ACFOY1_19140</name>
</gene>
<evidence type="ECO:0000256" key="1">
    <source>
        <dbReference type="ARBA" id="ARBA00006987"/>
    </source>
</evidence>
<protein>
    <submittedName>
        <fullName evidence="2">Bug family tripartite tricarboxylate transporter substrate binding protein</fullName>
    </submittedName>
</protein>
<dbReference type="RefSeq" id="WP_217966704.1">
    <property type="nucleotide sequence ID" value="NZ_JAHTBN010000019.1"/>
</dbReference>
<dbReference type="InterPro" id="IPR005064">
    <property type="entry name" value="BUG"/>
</dbReference>
<comment type="caution">
    <text evidence="2">The sequence shown here is derived from an EMBL/GenBank/DDBJ whole genome shotgun (WGS) entry which is preliminary data.</text>
</comment>
<accession>A0ABV8P4N0</accession>
<evidence type="ECO:0000313" key="3">
    <source>
        <dbReference type="Proteomes" id="UP001595848"/>
    </source>
</evidence>
<dbReference type="Pfam" id="PF03401">
    <property type="entry name" value="TctC"/>
    <property type="match status" value="1"/>
</dbReference>
<organism evidence="2 3">
    <name type="scientific">Candidimonas humi</name>
    <dbReference type="NCBI Taxonomy" id="683355"/>
    <lineage>
        <taxon>Bacteria</taxon>
        <taxon>Pseudomonadati</taxon>
        <taxon>Pseudomonadota</taxon>
        <taxon>Betaproteobacteria</taxon>
        <taxon>Burkholderiales</taxon>
        <taxon>Alcaligenaceae</taxon>
        <taxon>Candidimonas</taxon>
    </lineage>
</organism>
<dbReference type="EMBL" id="JBHSBV010000008">
    <property type="protein sequence ID" value="MFC4203071.1"/>
    <property type="molecule type" value="Genomic_DNA"/>
</dbReference>
<dbReference type="CDD" id="cd07012">
    <property type="entry name" value="PBP2_Bug_TTT"/>
    <property type="match status" value="1"/>
</dbReference>
<dbReference type="Proteomes" id="UP001595848">
    <property type="component" value="Unassembled WGS sequence"/>
</dbReference>